<evidence type="ECO:0000259" key="1">
    <source>
        <dbReference type="PROSITE" id="PS51831"/>
    </source>
</evidence>
<dbReference type="SMART" id="SM00471">
    <property type="entry name" value="HDc"/>
    <property type="match status" value="1"/>
</dbReference>
<sequence length="237" mass="26760">MSTRTAQVEEYGWGAVPINPKEFAPSKAPKPHLVKDTPLPETQVAKAALEYAKAELPAHTFNHSMRVFYYGLAIARQHFPSWKFSDETWLLTCLFHDIGTIDKYTRDVFMSFDIYGGVVALNVLKEQGAPSPQAESVAEAVMRHQDSVRVGAIHTVGLLIQLATQFDNIGAHKEYVHTDTVKDVTGHYPRRQWSKCFSSKLREEIGLKPWCHTTAEGESFPRDIEHNALMEPYDGLF</sequence>
<dbReference type="HOGENOM" id="CLU_079935_0_0_1"/>
<proteinExistence type="predicted"/>
<dbReference type="InterPro" id="IPR006674">
    <property type="entry name" value="HD_domain"/>
</dbReference>
<dbReference type="Proteomes" id="UP000019804">
    <property type="component" value="Unassembled WGS sequence"/>
</dbReference>
<dbReference type="InterPro" id="IPR003607">
    <property type="entry name" value="HD/PDEase_dom"/>
</dbReference>
<dbReference type="AlphaFoldDB" id="A0A017SAL4"/>
<evidence type="ECO:0000313" key="3">
    <source>
        <dbReference type="Proteomes" id="UP000019804"/>
    </source>
</evidence>
<dbReference type="SUPFAM" id="SSF109604">
    <property type="entry name" value="HD-domain/PDEase-like"/>
    <property type="match status" value="1"/>
</dbReference>
<dbReference type="CDD" id="cd00077">
    <property type="entry name" value="HDc"/>
    <property type="match status" value="1"/>
</dbReference>
<name>A0A017SAL4_ASPRC</name>
<dbReference type="InterPro" id="IPR017771">
    <property type="entry name" value="Cyanamide_hydratase_HD"/>
</dbReference>
<evidence type="ECO:0000313" key="2">
    <source>
        <dbReference type="EMBL" id="EYE94043.1"/>
    </source>
</evidence>
<protein>
    <submittedName>
        <fullName evidence="2">Cyanamide hydratase</fullName>
    </submittedName>
</protein>
<dbReference type="PROSITE" id="PS51831">
    <property type="entry name" value="HD"/>
    <property type="match status" value="1"/>
</dbReference>
<keyword evidence="3" id="KW-1185">Reference proteome</keyword>
<dbReference type="RefSeq" id="XP_040637731.1">
    <property type="nucleotide sequence ID" value="XM_040785784.1"/>
</dbReference>
<accession>A0A017SAL4</accession>
<dbReference type="EMBL" id="KK088428">
    <property type="protein sequence ID" value="EYE94043.1"/>
    <property type="molecule type" value="Genomic_DNA"/>
</dbReference>
<dbReference type="OrthoDB" id="409121at2759"/>
<gene>
    <name evidence="2" type="ORF">EURHEDRAFT_502935</name>
</gene>
<feature type="domain" description="HD" evidence="1">
    <location>
        <begin position="60"/>
        <end position="169"/>
    </location>
</feature>
<reference evidence="3" key="1">
    <citation type="journal article" date="2014" name="Nat. Commun.">
        <title>Genomic adaptations of the halophilic Dead Sea filamentous fungus Eurotium rubrum.</title>
        <authorList>
            <person name="Kis-Papo T."/>
            <person name="Weig A.R."/>
            <person name="Riley R."/>
            <person name="Persoh D."/>
            <person name="Salamov A."/>
            <person name="Sun H."/>
            <person name="Lipzen A."/>
            <person name="Wasser S.P."/>
            <person name="Rambold G."/>
            <person name="Grigoriev I.V."/>
            <person name="Nevo E."/>
        </authorList>
    </citation>
    <scope>NUCLEOTIDE SEQUENCE [LARGE SCALE GENOMIC DNA]</scope>
    <source>
        <strain evidence="3">CBS 135680</strain>
    </source>
</reference>
<dbReference type="Gene3D" id="1.10.3210.10">
    <property type="entry name" value="Hypothetical protein af1432"/>
    <property type="match status" value="1"/>
</dbReference>
<dbReference type="NCBIfam" id="TIGR03401">
    <property type="entry name" value="cyanamide_fam"/>
    <property type="match status" value="1"/>
</dbReference>
<dbReference type="GeneID" id="63700908"/>
<dbReference type="Pfam" id="PF01966">
    <property type="entry name" value="HD"/>
    <property type="match status" value="1"/>
</dbReference>
<organism evidence="2 3">
    <name type="scientific">Aspergillus ruber (strain CBS 135680)</name>
    <dbReference type="NCBI Taxonomy" id="1388766"/>
    <lineage>
        <taxon>Eukaryota</taxon>
        <taxon>Fungi</taxon>
        <taxon>Dikarya</taxon>
        <taxon>Ascomycota</taxon>
        <taxon>Pezizomycotina</taxon>
        <taxon>Eurotiomycetes</taxon>
        <taxon>Eurotiomycetidae</taxon>
        <taxon>Eurotiales</taxon>
        <taxon>Aspergillaceae</taxon>
        <taxon>Aspergillus</taxon>
        <taxon>Aspergillus subgen. Aspergillus</taxon>
    </lineage>
</organism>
<dbReference type="PANTHER" id="PTHR35569">
    <property type="entry name" value="CYANAMIDE HYDRATASE DDI2-RELATED"/>
    <property type="match status" value="1"/>
</dbReference>
<dbReference type="PANTHER" id="PTHR35569:SF1">
    <property type="entry name" value="CYANAMIDE HYDRATASE DDI2-RELATED"/>
    <property type="match status" value="1"/>
</dbReference>